<sequence>MAMTESCLSFHGILLTHYLFLKFLLSRFGSSRWTFLISFTPKRNKLDSFSYRRAPMLTSRLWLDRFLIVQEKILVEVKLDHPFPQDNALEYEGTIYMVTVIYSWLPSKFSKCGQLGHKATSVLDFLLLQYLRIFRNVRVL</sequence>
<proteinExistence type="predicted"/>
<dbReference type="EMBL" id="CAKOAT010409599">
    <property type="protein sequence ID" value="CAH8367960.1"/>
    <property type="molecule type" value="Genomic_DNA"/>
</dbReference>
<evidence type="ECO:0000313" key="2">
    <source>
        <dbReference type="Proteomes" id="UP001642260"/>
    </source>
</evidence>
<reference evidence="1 2" key="1">
    <citation type="submission" date="2022-03" db="EMBL/GenBank/DDBJ databases">
        <authorList>
            <person name="Macdonald S."/>
            <person name="Ahmed S."/>
            <person name="Newling K."/>
        </authorList>
    </citation>
    <scope>NUCLEOTIDE SEQUENCE [LARGE SCALE GENOMIC DNA]</scope>
</reference>
<name>A0ABC8L4H6_ERUVS</name>
<protein>
    <submittedName>
        <fullName evidence="1">Uncharacterized protein</fullName>
    </submittedName>
</protein>
<organism evidence="1 2">
    <name type="scientific">Eruca vesicaria subsp. sativa</name>
    <name type="common">Garden rocket</name>
    <name type="synonym">Eruca sativa</name>
    <dbReference type="NCBI Taxonomy" id="29727"/>
    <lineage>
        <taxon>Eukaryota</taxon>
        <taxon>Viridiplantae</taxon>
        <taxon>Streptophyta</taxon>
        <taxon>Embryophyta</taxon>
        <taxon>Tracheophyta</taxon>
        <taxon>Spermatophyta</taxon>
        <taxon>Magnoliopsida</taxon>
        <taxon>eudicotyledons</taxon>
        <taxon>Gunneridae</taxon>
        <taxon>Pentapetalae</taxon>
        <taxon>rosids</taxon>
        <taxon>malvids</taxon>
        <taxon>Brassicales</taxon>
        <taxon>Brassicaceae</taxon>
        <taxon>Brassiceae</taxon>
        <taxon>Eruca</taxon>
    </lineage>
</organism>
<dbReference type="Proteomes" id="UP001642260">
    <property type="component" value="Unassembled WGS sequence"/>
</dbReference>
<gene>
    <name evidence="1" type="ORF">ERUC_LOCUS30875</name>
</gene>
<dbReference type="AlphaFoldDB" id="A0ABC8L4H6"/>
<comment type="caution">
    <text evidence="1">The sequence shown here is derived from an EMBL/GenBank/DDBJ whole genome shotgun (WGS) entry which is preliminary data.</text>
</comment>
<keyword evidence="2" id="KW-1185">Reference proteome</keyword>
<evidence type="ECO:0000313" key="1">
    <source>
        <dbReference type="EMBL" id="CAH8367960.1"/>
    </source>
</evidence>
<accession>A0ABC8L4H6</accession>